<dbReference type="Pfam" id="PF10145">
    <property type="entry name" value="PhageMin_Tail"/>
    <property type="match status" value="1"/>
</dbReference>
<protein>
    <recommendedName>
        <fullName evidence="2">Phage tail tape measure protein domain-containing protein</fullName>
    </recommendedName>
</protein>
<evidence type="ECO:0000256" key="1">
    <source>
        <dbReference type="SAM" id="Coils"/>
    </source>
</evidence>
<dbReference type="EMBL" id="LXQE01000200">
    <property type="protein sequence ID" value="RCJ29188.1"/>
    <property type="molecule type" value="Genomic_DNA"/>
</dbReference>
<feature type="coiled-coil region" evidence="1">
    <location>
        <begin position="1128"/>
        <end position="1155"/>
    </location>
</feature>
<evidence type="ECO:0000313" key="4">
    <source>
        <dbReference type="Proteomes" id="UP000252085"/>
    </source>
</evidence>
<name>A0A367QYA2_NOSPU</name>
<evidence type="ECO:0000313" key="3">
    <source>
        <dbReference type="EMBL" id="RCJ29188.1"/>
    </source>
</evidence>
<dbReference type="InterPro" id="IPR010090">
    <property type="entry name" value="Phage_tape_meas"/>
</dbReference>
<organism evidence="3 4">
    <name type="scientific">Nostoc punctiforme NIES-2108</name>
    <dbReference type="NCBI Taxonomy" id="1356359"/>
    <lineage>
        <taxon>Bacteria</taxon>
        <taxon>Bacillati</taxon>
        <taxon>Cyanobacteriota</taxon>
        <taxon>Cyanophyceae</taxon>
        <taxon>Nostocales</taxon>
        <taxon>Nostocaceae</taxon>
        <taxon>Nostoc</taxon>
    </lineage>
</organism>
<comment type="caution">
    <text evidence="3">The sequence shown here is derived from an EMBL/GenBank/DDBJ whole genome shotgun (WGS) entry which is preliminary data.</text>
</comment>
<accession>A0A367QYA2</accession>
<gene>
    <name evidence="3" type="ORF">A6769_35935</name>
</gene>
<dbReference type="Proteomes" id="UP000252085">
    <property type="component" value="Unassembled WGS sequence"/>
</dbReference>
<feature type="domain" description="Phage tail tape measure protein" evidence="2">
    <location>
        <begin position="206"/>
        <end position="404"/>
    </location>
</feature>
<evidence type="ECO:0000259" key="2">
    <source>
        <dbReference type="Pfam" id="PF10145"/>
    </source>
</evidence>
<proteinExistence type="predicted"/>
<reference evidence="3 4" key="1">
    <citation type="submission" date="2016-04" db="EMBL/GenBank/DDBJ databases">
        <authorList>
            <person name="Evans L.H."/>
            <person name="Alamgir A."/>
            <person name="Owens N."/>
            <person name="Weber N.D."/>
            <person name="Virtaneva K."/>
            <person name="Barbian K."/>
            <person name="Babar A."/>
            <person name="Rosenke K."/>
        </authorList>
    </citation>
    <scope>NUCLEOTIDE SEQUENCE [LARGE SCALE GENOMIC DNA]</scope>
    <source>
        <strain evidence="3">NIES-2108</strain>
    </source>
</reference>
<sequence length="2074" mass="223531">MADTTTTLRLKAVDDGAIATVNNISLGFTGLTIGTAALAAGFKGLQKASESSIGQFVLGTENAQKFGGAIGKLADVNSKALKTFSALSDITFLGGQALTFAKGVQDAAAVYARIPQTLDLLRSSGVSTQGIEDFYTLTDAVKGSEASLDAFAISAVQNLGRFEQAASRAGTILRSNVNFDAAGNALRANQQEQLQNAFQVQDIVNKQLNNTVSSTNALTGQYEVLSSGFTKAADSQQVLTNGLKLVGIGQAGGSSADPGETLRLLTKTLNAYQLSAGESGKAAAILNSIVESGLTTIQELSLGFGQTATSAKTAGIGLTDLAASTAVLTTQGVNTATALTGVQRIAGTIIQKTPEAQKALDKLSLNGQKIRFDQAEIQAKGFTQALIDLNKAAGGNAKVLQDIFPEEVAFRTVLALLAQDGQKLSSTLQSVNSASASSLDEVFKIATGDRISKFQQIANKFQELIIKIAASVAPVFEPGIDVLEKIANFFSGLPEPVKQAVGQFIVFQITTRATASAVTILFQTMLTLASTYLQVRAISLLLSGQLGKELAVIKELIVQRKGLVAVALQLFGIDQRFRLGVEATTGALEKQNIVTKAAAAVRNKAGEVFNKNIAGFTGLDTKGAAEQGKKAVADRVSRLPLGEVAQSAKNVGLGIAEAVGAFAPPQILGADGKPFASGLGRIKQEADIVGKAVASSFENIKSIDAGATVAIAYENVKQGATKATGAIAAQATVLASATTATATHTVVLTADELAERGLAQTRIFGRNVLFGTTGPLGAINTLLTTEISLKTINTGLTRGLATAQGLLSGSSGLLANVLKGGVVGSLNLLKGGFGVAGNAISGLLGTLGPLGPLLALGAAAIAIFREDLFGLRKAANEAATGLGEVLKQDTDLFKQFGTEKRLLQFKAEIVPDASATQVESRLEQLRLSGDLTTGQFNQLRETLARVGDQGQLTTKGLEEFKSQLEAIRQGATGTPEKGFGDRVGEFFGGIPGTIGSSIDLAANSLAAFTTNPTVFTDPAGAVSKTGQNRESDRLIQNFSQTGIALDVVGEQSLATAEKINQYRSALGLTSETNEKLRKGTKLTADDLERENQIFNAQKARNENLISGIEKNIAEQKKVSEGIKDPELKATFDDRIKLLETERQTLEKRNEALKAGREEFTKYYTETLPGLKRAITESSNLGQALGNAQANFGQQFKLDAQGKATPFLKDISTLRNEATQLQSQVLESYQGGLFEQLAGPTQDGKPLFAPTGAAEAEVIKRLRAVRDDKIKLPDGTEGFRLSQSDRLAATGQISEIAQSNSKQISEELKVGAERVKLQQQQRVISTEDAEKEIAKIQLQGIRETLIQKEIEIKEYAQFPVRKAQLEREAAAIRVQIEQTVTAEDNRQLEKRRGLRQEAFNIEIEQIKARQSERQITERDAQTQISQIQIKASRDRLNNLVQDFNKSGQTSVELSNKIAIARSQLRQQEAAEVERLLNLEQERQKRIIANTTQLQTLTLQRQSSGVDSQSKDIEQRSQLLNSANQLQGVLNQATESGLQNQLKFTGDLEKRAAIETQIAENKVKNLAVTQQQEQVSLATQTQINKLNLERETIQLRIQKIENQRQLAELNLELIRANRDKRSPEEIKAIELQIQGAQQQSDLLQEQGDRLERSKVQQSQIAENSQKELNIKQGIAQTDAQIELTLTRRREVQAGIEKQVKDIELASQRINLAGQIQIQQSEAVSKAYDQQKSVLQATQTFVKGRVDFVTGELQIASELSKNDRQRKDIAQLIAAIKIQSLERQLTIEGQVLDLNLAQQAAQLEQEKIRNRVSQAQSKAGIAQAQSDLAKAQLDPNATPQSIEAAQLNLQAKVEEAISTKFAGRLLDQQGKIQSTLGGLEKQSFNERSLLQRDQAQVEFAQSLNPREGRRLLRDIRDRSLSRALGVGRDEVGSTGEAFVAATKSRFLGEGTLEPLQQFRADRVANRINPETPSLQLQFPDFEKFRQDQLSRFQEFGYKLPQKLSSQDLNTLGQAGIIEAVNKLNTLVEQKLSTPTEANVPVSIVNNFNGDDAKKAATQTVTDIRKELYDLGVLIQRS</sequence>
<feature type="coiled-coil region" evidence="1">
    <location>
        <begin position="1581"/>
        <end position="1651"/>
    </location>
</feature>
<keyword evidence="1" id="KW-0175">Coiled coil</keyword>